<reference evidence="5" key="1">
    <citation type="submission" date="2021-02" db="EMBL/GenBank/DDBJ databases">
        <authorList>
            <person name="Nowell W R."/>
        </authorList>
    </citation>
    <scope>NUCLEOTIDE SEQUENCE</scope>
</reference>
<sequence length="1047" mass="120758">MCTPCRRNLDKYYITEQIEQEYDANFQWLHDVNLVHTPSISDSNSYHVLSQSFNHLVIEEKLEHFKEFLQEVQCFDSVPSTNSFVDLQSSSKKRFCRQSTKIFKSILDFMTPHDDTDRVWEVIIENSKTISLSNDSLDKNASLILTSLAEAYNNAQHWTVRRQILSIMAKDVTFSIILIFIPGLTAYRFYKARQHADFEGKGTVVDDTRGTTIRYDDYQLEHFIEFLVSPHICTDLPFGERELHLSTGETLLIPLTIRNLAPKRIIVQYYNYCKEYYGDAFHPLGQSTLFSILNQCSASTRRSLQGLDSFSAEGSTAFDLLISIVDSLSTVGLTAIDATNLKKDLQHCLNYLKSDYKVHVSSESNVPDHCSTFALSDITSKCWQRNCDHDHDQQCDRCELLKITLAKLRAFIEQYQTGTAVCDRLLYRVQQQVQDIKEWKAHLLRTIHQDQARIDILHNLDSETVMIQVDWAMKWLPVKYRESTKDHFAKRGISWHLAYVIRKKFSESTSSSDSSFTSEENVTNRNPNNYTFQHKTFCHVFDQCVQNAKTVISILRHIFLMLQQTEPDIKYVHLRSDNAGCYHSAEALLSVEQLFNETGIWIKSIDFCDPQSGKGPCDRIAAVVKCSTRRFVNEKNNCTNAIEFLTAAERTNGVEFYASEIQNSHTEKIEWKGVKQINNIEYILDFTPESTKPSIEVRAWQSWKIGPGKVYRWLDFEKTVQKINPLHIFHSKNVSTPWINDCHEKAGDVIIFFFVINNLFSFTDENRSNHSYQDESSSTEDENEEESNVNHTSTSEKEHYFFDCLTSGCTARYRSYANLLRHYATGKHKMKLEKHSLIDKSKILFHQHLSTNHLRSTPLMSITVIQPVKNPIISSLSKNWASHKPKPSVRFNDKQKQFLLDKFNKGVNTGMKWDPSRVALDMEVLTNNGTYVFNNDECLNQGQVKSYFSRLALKQRSMEQVSDEQTKKKAISHSSSTTNSNATNLQSNNTTITSEFDEMEEIDTRDLEVYSWRQILDETKKILDTPSISSPSSITSPSLKRKPTLDD</sequence>
<dbReference type="Proteomes" id="UP000663842">
    <property type="component" value="Unassembled WGS sequence"/>
</dbReference>
<proteinExistence type="predicted"/>
<feature type="compositionally biased region" description="Low complexity" evidence="1">
    <location>
        <begin position="1025"/>
        <end position="1038"/>
    </location>
</feature>
<dbReference type="EMBL" id="CAJOBF010006129">
    <property type="protein sequence ID" value="CAF4197344.1"/>
    <property type="molecule type" value="Genomic_DNA"/>
</dbReference>
<dbReference type="PROSITE" id="PS00028">
    <property type="entry name" value="ZINC_FINGER_C2H2_1"/>
    <property type="match status" value="1"/>
</dbReference>
<feature type="region of interest" description="Disordered" evidence="1">
    <location>
        <begin position="1023"/>
        <end position="1047"/>
    </location>
</feature>
<dbReference type="EMBL" id="CAJNRG010002505">
    <property type="protein sequence ID" value="CAF2048041.1"/>
    <property type="molecule type" value="Genomic_DNA"/>
</dbReference>
<feature type="region of interest" description="Disordered" evidence="1">
    <location>
        <begin position="959"/>
        <end position="997"/>
    </location>
</feature>
<accession>A0A820AU62</accession>
<organism evidence="5 6">
    <name type="scientific">Rotaria magnacalcarata</name>
    <dbReference type="NCBI Taxonomy" id="392030"/>
    <lineage>
        <taxon>Eukaryota</taxon>
        <taxon>Metazoa</taxon>
        <taxon>Spiralia</taxon>
        <taxon>Gnathifera</taxon>
        <taxon>Rotifera</taxon>
        <taxon>Eurotatoria</taxon>
        <taxon>Bdelloidea</taxon>
        <taxon>Philodinida</taxon>
        <taxon>Philodinidae</taxon>
        <taxon>Rotaria</taxon>
    </lineage>
</organism>
<feature type="compositionally biased region" description="Low complexity" evidence="1">
    <location>
        <begin position="974"/>
        <end position="991"/>
    </location>
</feature>
<comment type="caution">
    <text evidence="5">The sequence shown here is derived from an EMBL/GenBank/DDBJ whole genome shotgun (WGS) entry which is preliminary data.</text>
</comment>
<evidence type="ECO:0000259" key="3">
    <source>
        <dbReference type="PROSITE" id="PS00028"/>
    </source>
</evidence>
<name>A0A820AU62_9BILA</name>
<feature type="domain" description="C2H2-type" evidence="3">
    <location>
        <begin position="804"/>
        <end position="828"/>
    </location>
</feature>
<dbReference type="PANTHER" id="PTHR33845">
    <property type="entry name" value="C2H2-TYPE DOMAIN-CONTAINING PROTEIN"/>
    <property type="match status" value="1"/>
</dbReference>
<protein>
    <recommendedName>
        <fullName evidence="3">C2H2-type domain-containing protein</fullName>
    </recommendedName>
</protein>
<evidence type="ECO:0000313" key="4">
    <source>
        <dbReference type="EMBL" id="CAF2048041.1"/>
    </source>
</evidence>
<keyword evidence="2" id="KW-1133">Transmembrane helix</keyword>
<feature type="transmembrane region" description="Helical" evidence="2">
    <location>
        <begin position="172"/>
        <end position="190"/>
    </location>
</feature>
<dbReference type="InterPro" id="IPR013087">
    <property type="entry name" value="Znf_C2H2_type"/>
</dbReference>
<feature type="region of interest" description="Disordered" evidence="1">
    <location>
        <begin position="770"/>
        <end position="794"/>
    </location>
</feature>
<gene>
    <name evidence="5" type="ORF">UXM345_LOCUS27799</name>
    <name evidence="4" type="ORF">XDN619_LOCUS7987</name>
</gene>
<keyword evidence="2" id="KW-0472">Membrane</keyword>
<evidence type="ECO:0000313" key="6">
    <source>
        <dbReference type="Proteomes" id="UP000663842"/>
    </source>
</evidence>
<evidence type="ECO:0000256" key="2">
    <source>
        <dbReference type="SAM" id="Phobius"/>
    </source>
</evidence>
<evidence type="ECO:0000256" key="1">
    <source>
        <dbReference type="SAM" id="MobiDB-lite"/>
    </source>
</evidence>
<keyword evidence="2" id="KW-0812">Transmembrane</keyword>
<dbReference type="AlphaFoldDB" id="A0A820AU62"/>
<dbReference type="PANTHER" id="PTHR33845:SF1">
    <property type="entry name" value="C2H2-TYPE DOMAIN-CONTAINING PROTEIN"/>
    <property type="match status" value="1"/>
</dbReference>
<dbReference type="Proteomes" id="UP000663887">
    <property type="component" value="Unassembled WGS sequence"/>
</dbReference>
<feature type="compositionally biased region" description="Acidic residues" evidence="1">
    <location>
        <begin position="777"/>
        <end position="787"/>
    </location>
</feature>
<evidence type="ECO:0000313" key="5">
    <source>
        <dbReference type="EMBL" id="CAF4197344.1"/>
    </source>
</evidence>